<evidence type="ECO:0000256" key="2">
    <source>
        <dbReference type="PROSITE-ProRule" id="PRU00035"/>
    </source>
</evidence>
<dbReference type="InterPro" id="IPR036427">
    <property type="entry name" value="Bromodomain-like_sf"/>
</dbReference>
<reference evidence="5 6" key="1">
    <citation type="submission" date="2014-04" db="EMBL/GenBank/DDBJ databases">
        <authorList>
            <consortium name="DOE Joint Genome Institute"/>
            <person name="Kuo A."/>
            <person name="Tarkka M."/>
            <person name="Buscot F."/>
            <person name="Kohler A."/>
            <person name="Nagy L.G."/>
            <person name="Floudas D."/>
            <person name="Copeland A."/>
            <person name="Barry K.W."/>
            <person name="Cichocki N."/>
            <person name="Veneault-Fourrey C."/>
            <person name="LaButti K."/>
            <person name="Lindquist E.A."/>
            <person name="Lipzen A."/>
            <person name="Lundell T."/>
            <person name="Morin E."/>
            <person name="Murat C."/>
            <person name="Sun H."/>
            <person name="Tunlid A."/>
            <person name="Henrissat B."/>
            <person name="Grigoriev I.V."/>
            <person name="Hibbett D.S."/>
            <person name="Martin F."/>
            <person name="Nordberg H.P."/>
            <person name="Cantor M.N."/>
            <person name="Hua S.X."/>
        </authorList>
    </citation>
    <scope>NUCLEOTIDE SEQUENCE [LARGE SCALE GENOMIC DNA]</scope>
    <source>
        <strain evidence="5 6">F 1598</strain>
    </source>
</reference>
<feature type="compositionally biased region" description="Low complexity" evidence="3">
    <location>
        <begin position="219"/>
        <end position="232"/>
    </location>
</feature>
<evidence type="ECO:0000256" key="3">
    <source>
        <dbReference type="SAM" id="MobiDB-lite"/>
    </source>
</evidence>
<dbReference type="InterPro" id="IPR001487">
    <property type="entry name" value="Bromodomain"/>
</dbReference>
<dbReference type="InParanoid" id="A0A0C3CEA4"/>
<dbReference type="HOGENOM" id="CLU_017445_0_0_1"/>
<dbReference type="GO" id="GO:0006325">
    <property type="term" value="P:chromatin organization"/>
    <property type="evidence" value="ECO:0007669"/>
    <property type="project" value="UniProtKB-ARBA"/>
</dbReference>
<reference evidence="6" key="2">
    <citation type="submission" date="2015-01" db="EMBL/GenBank/DDBJ databases">
        <title>Evolutionary Origins and Diversification of the Mycorrhizal Mutualists.</title>
        <authorList>
            <consortium name="DOE Joint Genome Institute"/>
            <consortium name="Mycorrhizal Genomics Consortium"/>
            <person name="Kohler A."/>
            <person name="Kuo A."/>
            <person name="Nagy L.G."/>
            <person name="Floudas D."/>
            <person name="Copeland A."/>
            <person name="Barry K.W."/>
            <person name="Cichocki N."/>
            <person name="Veneault-Fourrey C."/>
            <person name="LaButti K."/>
            <person name="Lindquist E.A."/>
            <person name="Lipzen A."/>
            <person name="Lundell T."/>
            <person name="Morin E."/>
            <person name="Murat C."/>
            <person name="Riley R."/>
            <person name="Ohm R."/>
            <person name="Sun H."/>
            <person name="Tunlid A."/>
            <person name="Henrissat B."/>
            <person name="Grigoriev I.V."/>
            <person name="Hibbett D.S."/>
            <person name="Martin F."/>
        </authorList>
    </citation>
    <scope>NUCLEOTIDE SEQUENCE [LARGE SCALE GENOMIC DNA]</scope>
    <source>
        <strain evidence="6">F 1598</strain>
    </source>
</reference>
<evidence type="ECO:0000313" key="5">
    <source>
        <dbReference type="EMBL" id="KIM88052.1"/>
    </source>
</evidence>
<dbReference type="PANTHER" id="PTHR22881:SF27">
    <property type="entry name" value="BROMODOMAIN CONTAINING 7_9"/>
    <property type="match status" value="1"/>
</dbReference>
<organism evidence="5 6">
    <name type="scientific">Piloderma croceum (strain F 1598)</name>
    <dbReference type="NCBI Taxonomy" id="765440"/>
    <lineage>
        <taxon>Eukaryota</taxon>
        <taxon>Fungi</taxon>
        <taxon>Dikarya</taxon>
        <taxon>Basidiomycota</taxon>
        <taxon>Agaricomycotina</taxon>
        <taxon>Agaricomycetes</taxon>
        <taxon>Agaricomycetidae</taxon>
        <taxon>Atheliales</taxon>
        <taxon>Atheliaceae</taxon>
        <taxon>Piloderma</taxon>
    </lineage>
</organism>
<dbReference type="Gene3D" id="1.20.920.10">
    <property type="entry name" value="Bromodomain-like"/>
    <property type="match status" value="1"/>
</dbReference>
<dbReference type="GO" id="GO:0005634">
    <property type="term" value="C:nucleus"/>
    <property type="evidence" value="ECO:0007669"/>
    <property type="project" value="TreeGrafter"/>
</dbReference>
<feature type="domain" description="Bromo" evidence="4">
    <location>
        <begin position="88"/>
        <end position="158"/>
    </location>
</feature>
<dbReference type="OrthoDB" id="21449at2759"/>
<keyword evidence="6" id="KW-1185">Reference proteome</keyword>
<dbReference type="PANTHER" id="PTHR22881">
    <property type="entry name" value="BROMODOMAIN CONTAINING PROTEIN"/>
    <property type="match status" value="1"/>
</dbReference>
<dbReference type="Pfam" id="PF00439">
    <property type="entry name" value="Bromodomain"/>
    <property type="match status" value="1"/>
</dbReference>
<evidence type="ECO:0000256" key="1">
    <source>
        <dbReference type="ARBA" id="ARBA00023117"/>
    </source>
</evidence>
<accession>A0A0C3CEA4</accession>
<dbReference type="SMART" id="SM00297">
    <property type="entry name" value="BROMO"/>
    <property type="match status" value="1"/>
</dbReference>
<feature type="region of interest" description="Disordered" evidence="3">
    <location>
        <begin position="353"/>
        <end position="375"/>
    </location>
</feature>
<gene>
    <name evidence="5" type="ORF">PILCRDRAFT_814728</name>
</gene>
<dbReference type="AlphaFoldDB" id="A0A0C3CEA4"/>
<feature type="compositionally biased region" description="Polar residues" evidence="3">
    <location>
        <begin position="1"/>
        <end position="27"/>
    </location>
</feature>
<dbReference type="PROSITE" id="PS50014">
    <property type="entry name" value="BROMODOMAIN_2"/>
    <property type="match status" value="1"/>
</dbReference>
<dbReference type="Proteomes" id="UP000054166">
    <property type="component" value="Unassembled WGS sequence"/>
</dbReference>
<evidence type="ECO:0000313" key="6">
    <source>
        <dbReference type="Proteomes" id="UP000054166"/>
    </source>
</evidence>
<dbReference type="GO" id="GO:0006357">
    <property type="term" value="P:regulation of transcription by RNA polymerase II"/>
    <property type="evidence" value="ECO:0007669"/>
    <property type="project" value="TreeGrafter"/>
</dbReference>
<dbReference type="EMBL" id="KN832978">
    <property type="protein sequence ID" value="KIM88052.1"/>
    <property type="molecule type" value="Genomic_DNA"/>
</dbReference>
<protein>
    <recommendedName>
        <fullName evidence="4">Bromo domain-containing protein</fullName>
    </recommendedName>
</protein>
<name>A0A0C3CEA4_PILCF</name>
<sequence>MVSLAALSSNNDEPGTSQSHAGQSASRPTGLKLVLPPLKAGKPIKGIKRSSTGTGPSFILDSEVKKPPRPVKLKPLKEVLTRLISLIKRKDDYAFFLTPVDTSKVPGYTDVVKRPMDFGTMTTKVSKGKYRSLEEFASDFRLVTGNAKAFNPPETIYHTEADRIESFGLDQISKAAATVIEYETDWNIEIEQDDENTSLNVDEYDGDAPTPMDVDGSLAAASPAPSASQAQPTKRGTRGPYKKAVGNPATDNIDVEGRLPGSKDGLGAFPPGSDWAKLMLALKRKGKKYRTKKERLKIEREGPPYRTDGSLDYSEIEDPFSILSVFVPEPPSRPQLTPLFPSKTTLNPLPAPTSIPAPTYPPSTDIKSTTKSPKRRHWTINRNAPTRVNKTKEKDDDDDVPVWQVPREAHAVDFGAFAALGGVLGMKGLGSEEAFFDGIREDVDVTVVVEEQNHESYWTRKRAADAQDYIRDVVYGGVDGLAYVKSLAEFLSPPLVKEESLEPSCTGLGMPLAEYVENYIVDPLTDGFHNVLRTTAQHLIDPSSTLPLPTTIASQVDSTVHTHPSVSHTLTQLKQVTSEAIDMAALIRLPAELFLSESEWAGARWKEEKVEKVEGIDAQAMASDESDGQGASEYLAFAIKSHQEAQAKATGNSTTGDEPGVLQYVLDYVADAIAELEAHRQDGTWQVKAESKDKESGEDARLRELRLNLLALAKRAPLDKIQRLPAELVPEHIRHFVPTVAAPLSL</sequence>
<evidence type="ECO:0000259" key="4">
    <source>
        <dbReference type="PROSITE" id="PS50014"/>
    </source>
</evidence>
<dbReference type="PRINTS" id="PR00503">
    <property type="entry name" value="BROMODOMAIN"/>
</dbReference>
<keyword evidence="1 2" id="KW-0103">Bromodomain</keyword>
<dbReference type="STRING" id="765440.A0A0C3CEA4"/>
<dbReference type="InterPro" id="IPR051831">
    <property type="entry name" value="Bromodomain_contain_prot"/>
</dbReference>
<feature type="region of interest" description="Disordered" evidence="3">
    <location>
        <begin position="193"/>
        <end position="263"/>
    </location>
</feature>
<feature type="compositionally biased region" description="Acidic residues" evidence="3">
    <location>
        <begin position="193"/>
        <end position="206"/>
    </location>
</feature>
<proteinExistence type="predicted"/>
<dbReference type="SUPFAM" id="SSF47370">
    <property type="entry name" value="Bromodomain"/>
    <property type="match status" value="1"/>
</dbReference>
<feature type="region of interest" description="Disordered" evidence="3">
    <location>
        <begin position="1"/>
        <end position="64"/>
    </location>
</feature>